<evidence type="ECO:0000256" key="5">
    <source>
        <dbReference type="ARBA" id="ARBA00040051"/>
    </source>
</evidence>
<dbReference type="Gene3D" id="1.20.1440.160">
    <property type="entry name" value="Tumor necrosis factor alpha-induced protein 8-like"/>
    <property type="match status" value="1"/>
</dbReference>
<gene>
    <name evidence="6" type="ORF">A6R68_15661</name>
</gene>
<dbReference type="AlphaFoldDB" id="A0A1A6H662"/>
<comment type="subcellular location">
    <subcellularLocation>
        <location evidence="1">Cytoplasm</location>
    </subcellularLocation>
</comment>
<keyword evidence="2" id="KW-0963">Cytoplasm</keyword>
<dbReference type="GO" id="GO:0006915">
    <property type="term" value="P:apoptotic process"/>
    <property type="evidence" value="ECO:0007669"/>
    <property type="project" value="UniProtKB-KW"/>
</dbReference>
<keyword evidence="3" id="KW-0053">Apoptosis</keyword>
<evidence type="ECO:0000313" key="6">
    <source>
        <dbReference type="EMBL" id="OBS73801.1"/>
    </source>
</evidence>
<reference evidence="6 7" key="1">
    <citation type="submission" date="2016-06" db="EMBL/GenBank/DDBJ databases">
        <title>The Draft Genome Sequence and Annotation of the Desert Woodrat Neotoma lepida.</title>
        <authorList>
            <person name="Campbell M."/>
            <person name="Oakeson K.F."/>
            <person name="Yandell M."/>
            <person name="Halpert J.R."/>
            <person name="Dearing D."/>
        </authorList>
    </citation>
    <scope>NUCLEOTIDE SEQUENCE [LARGE SCALE GENOMIC DNA]</scope>
    <source>
        <strain evidence="6">417</strain>
        <tissue evidence="6">Liver</tissue>
    </source>
</reference>
<dbReference type="Pfam" id="PF05527">
    <property type="entry name" value="TNFAIP8"/>
    <property type="match status" value="1"/>
</dbReference>
<dbReference type="OrthoDB" id="10055976at2759"/>
<dbReference type="Proteomes" id="UP000092124">
    <property type="component" value="Unassembled WGS sequence"/>
</dbReference>
<comment type="caution">
    <text evidence="6">The sequence shown here is derived from an EMBL/GenBank/DDBJ whole genome shotgun (WGS) entry which is preliminary data.</text>
</comment>
<organism evidence="6 7">
    <name type="scientific">Neotoma lepida</name>
    <name type="common">Desert woodrat</name>
    <dbReference type="NCBI Taxonomy" id="56216"/>
    <lineage>
        <taxon>Eukaryota</taxon>
        <taxon>Metazoa</taxon>
        <taxon>Chordata</taxon>
        <taxon>Craniata</taxon>
        <taxon>Vertebrata</taxon>
        <taxon>Euteleostomi</taxon>
        <taxon>Mammalia</taxon>
        <taxon>Eutheria</taxon>
        <taxon>Euarchontoglires</taxon>
        <taxon>Glires</taxon>
        <taxon>Rodentia</taxon>
        <taxon>Myomorpha</taxon>
        <taxon>Muroidea</taxon>
        <taxon>Cricetidae</taxon>
        <taxon>Neotominae</taxon>
        <taxon>Neotoma</taxon>
    </lineage>
</organism>
<proteinExistence type="inferred from homology"/>
<keyword evidence="7" id="KW-1185">Reference proteome</keyword>
<sequence length="123" mass="14261">EYTQNKKEAERVIKNLIKTVIKLAVLPRNNQFHQDDVALMEMFMKKVQQLAMTVVGFHHVEYTFHCNMLSRLLNECRELLHDIVQREPPHHQVPRTELSVQAVVRLCSSTMDGPPCPGYYNGS</sequence>
<evidence type="ECO:0000313" key="7">
    <source>
        <dbReference type="Proteomes" id="UP000092124"/>
    </source>
</evidence>
<dbReference type="PANTHER" id="PTHR12757">
    <property type="entry name" value="TUMOR NECROSIS FACTOR INDUCED PROTEIN"/>
    <property type="match status" value="1"/>
</dbReference>
<dbReference type="STRING" id="56216.A0A1A6H662"/>
<dbReference type="InterPro" id="IPR038355">
    <property type="entry name" value="TNFAIP8_sf"/>
</dbReference>
<accession>A0A1A6H662</accession>
<dbReference type="EMBL" id="LZPO01044662">
    <property type="protein sequence ID" value="OBS73801.1"/>
    <property type="molecule type" value="Genomic_DNA"/>
</dbReference>
<dbReference type="GO" id="GO:0042981">
    <property type="term" value="P:regulation of apoptotic process"/>
    <property type="evidence" value="ECO:0007669"/>
    <property type="project" value="InterPro"/>
</dbReference>
<dbReference type="PANTHER" id="PTHR12757:SF3">
    <property type="entry name" value="TUMOR NECROSIS FACTOR ALPHA-INDUCED PROTEIN 8"/>
    <property type="match status" value="1"/>
</dbReference>
<feature type="non-terminal residue" evidence="6">
    <location>
        <position position="1"/>
    </location>
</feature>
<name>A0A1A6H662_NEOLE</name>
<dbReference type="GO" id="GO:0005737">
    <property type="term" value="C:cytoplasm"/>
    <property type="evidence" value="ECO:0007669"/>
    <property type="project" value="UniProtKB-SubCell"/>
</dbReference>
<comment type="similarity">
    <text evidence="4">Belongs to the TNFAIP8 family.</text>
</comment>
<evidence type="ECO:0000256" key="4">
    <source>
        <dbReference type="ARBA" id="ARBA00038267"/>
    </source>
</evidence>
<dbReference type="GO" id="GO:0043027">
    <property type="term" value="F:cysteine-type endopeptidase inhibitor activity involved in apoptotic process"/>
    <property type="evidence" value="ECO:0007669"/>
    <property type="project" value="TreeGrafter"/>
</dbReference>
<evidence type="ECO:0000256" key="2">
    <source>
        <dbReference type="ARBA" id="ARBA00022490"/>
    </source>
</evidence>
<feature type="non-terminal residue" evidence="6">
    <location>
        <position position="123"/>
    </location>
</feature>
<protein>
    <recommendedName>
        <fullName evidence="5">Tumor necrosis factor alpha-induced protein 8</fullName>
    </recommendedName>
</protein>
<evidence type="ECO:0000256" key="1">
    <source>
        <dbReference type="ARBA" id="ARBA00004496"/>
    </source>
</evidence>
<dbReference type="InterPro" id="IPR008477">
    <property type="entry name" value="TNFAIP8-like"/>
</dbReference>
<evidence type="ECO:0000256" key="3">
    <source>
        <dbReference type="ARBA" id="ARBA00022703"/>
    </source>
</evidence>